<evidence type="ECO:0000256" key="6">
    <source>
        <dbReference type="SAM" id="SignalP"/>
    </source>
</evidence>
<comment type="similarity">
    <text evidence="1">Belongs to the glycosyl hydrolase 29 family.</text>
</comment>
<evidence type="ECO:0000313" key="9">
    <source>
        <dbReference type="Proteomes" id="UP000663844"/>
    </source>
</evidence>
<dbReference type="GO" id="GO:0004560">
    <property type="term" value="F:alpha-L-fucosidase activity"/>
    <property type="evidence" value="ECO:0007669"/>
    <property type="project" value="UniProtKB-EC"/>
</dbReference>
<evidence type="ECO:0000256" key="5">
    <source>
        <dbReference type="ARBA" id="ARBA00023295"/>
    </source>
</evidence>
<dbReference type="PANTHER" id="PTHR10030:SF37">
    <property type="entry name" value="ALPHA-L-FUCOSIDASE-RELATED"/>
    <property type="match status" value="1"/>
</dbReference>
<dbReference type="InterPro" id="IPR017853">
    <property type="entry name" value="GH"/>
</dbReference>
<dbReference type="GO" id="GO:0006004">
    <property type="term" value="P:fucose metabolic process"/>
    <property type="evidence" value="ECO:0007669"/>
    <property type="project" value="TreeGrafter"/>
</dbReference>
<dbReference type="EC" id="3.2.1.51" evidence="2"/>
<dbReference type="SMART" id="SM00812">
    <property type="entry name" value="Alpha_L_fucos"/>
    <property type="match status" value="1"/>
</dbReference>
<proteinExistence type="inferred from homology"/>
<dbReference type="SUPFAM" id="SSF51445">
    <property type="entry name" value="(Trans)glycosidases"/>
    <property type="match status" value="1"/>
</dbReference>
<dbReference type="PANTHER" id="PTHR10030">
    <property type="entry name" value="ALPHA-L-FUCOSIDASE"/>
    <property type="match status" value="1"/>
</dbReference>
<protein>
    <recommendedName>
        <fullName evidence="2">alpha-L-fucosidase</fullName>
        <ecNumber evidence="2">3.2.1.51</ecNumber>
    </recommendedName>
</protein>
<dbReference type="AlphaFoldDB" id="A0A819HIR8"/>
<evidence type="ECO:0000259" key="7">
    <source>
        <dbReference type="Pfam" id="PF01120"/>
    </source>
</evidence>
<reference evidence="8" key="1">
    <citation type="submission" date="2021-02" db="EMBL/GenBank/DDBJ databases">
        <authorList>
            <person name="Nowell W R."/>
        </authorList>
    </citation>
    <scope>NUCLEOTIDE SEQUENCE</scope>
</reference>
<organism evidence="8 9">
    <name type="scientific">Adineta steineri</name>
    <dbReference type="NCBI Taxonomy" id="433720"/>
    <lineage>
        <taxon>Eukaryota</taxon>
        <taxon>Metazoa</taxon>
        <taxon>Spiralia</taxon>
        <taxon>Gnathifera</taxon>
        <taxon>Rotifera</taxon>
        <taxon>Eurotatoria</taxon>
        <taxon>Bdelloidea</taxon>
        <taxon>Adinetida</taxon>
        <taxon>Adinetidae</taxon>
        <taxon>Adineta</taxon>
    </lineage>
</organism>
<feature type="signal peptide" evidence="6">
    <location>
        <begin position="1"/>
        <end position="23"/>
    </location>
</feature>
<dbReference type="Proteomes" id="UP000663844">
    <property type="component" value="Unassembled WGS sequence"/>
</dbReference>
<evidence type="ECO:0000313" key="8">
    <source>
        <dbReference type="EMBL" id="CAF3900731.1"/>
    </source>
</evidence>
<evidence type="ECO:0000256" key="4">
    <source>
        <dbReference type="ARBA" id="ARBA00022801"/>
    </source>
</evidence>
<dbReference type="InterPro" id="IPR057739">
    <property type="entry name" value="Glyco_hydro_29_N"/>
</dbReference>
<dbReference type="GO" id="GO:0005764">
    <property type="term" value="C:lysosome"/>
    <property type="evidence" value="ECO:0007669"/>
    <property type="project" value="TreeGrafter"/>
</dbReference>
<accession>A0A819HIR8</accession>
<dbReference type="InterPro" id="IPR000933">
    <property type="entry name" value="Glyco_hydro_29"/>
</dbReference>
<dbReference type="GO" id="GO:0016139">
    <property type="term" value="P:glycoside catabolic process"/>
    <property type="evidence" value="ECO:0007669"/>
    <property type="project" value="TreeGrafter"/>
</dbReference>
<keyword evidence="3 6" id="KW-0732">Signal</keyword>
<comment type="caution">
    <text evidence="8">The sequence shown here is derived from an EMBL/GenBank/DDBJ whole genome shotgun (WGS) entry which is preliminary data.</text>
</comment>
<sequence length="122" mass="14099">MYSLTATIFVAILSCCLFIVTEQQYTPDWTSIDSRPLPAWYDDSKIGIFIHWGVFSVPSIGSEWMWWAWKGDNPSSDIVSFMNKTYPADWTYADFAPQFRAEFYNPNEWADIFAASGAKWVI</sequence>
<name>A0A819HIR8_9BILA</name>
<evidence type="ECO:0000256" key="2">
    <source>
        <dbReference type="ARBA" id="ARBA00012662"/>
    </source>
</evidence>
<evidence type="ECO:0000256" key="1">
    <source>
        <dbReference type="ARBA" id="ARBA00007951"/>
    </source>
</evidence>
<keyword evidence="5" id="KW-0326">Glycosidase</keyword>
<feature type="domain" description="Glycoside hydrolase family 29 N-terminal" evidence="7">
    <location>
        <begin position="21"/>
        <end position="121"/>
    </location>
</feature>
<keyword evidence="4" id="KW-0378">Hydrolase</keyword>
<feature type="chain" id="PRO_5032352127" description="alpha-L-fucosidase" evidence="6">
    <location>
        <begin position="24"/>
        <end position="122"/>
    </location>
</feature>
<gene>
    <name evidence="8" type="ORF">OXD698_LOCUS23930</name>
</gene>
<dbReference type="EMBL" id="CAJOAZ010002160">
    <property type="protein sequence ID" value="CAF3900731.1"/>
    <property type="molecule type" value="Genomic_DNA"/>
</dbReference>
<evidence type="ECO:0000256" key="3">
    <source>
        <dbReference type="ARBA" id="ARBA00022729"/>
    </source>
</evidence>
<dbReference type="Gene3D" id="3.20.20.80">
    <property type="entry name" value="Glycosidases"/>
    <property type="match status" value="1"/>
</dbReference>
<dbReference type="Pfam" id="PF01120">
    <property type="entry name" value="Alpha_L_fucos"/>
    <property type="match status" value="1"/>
</dbReference>